<keyword evidence="2" id="KW-1185">Reference proteome</keyword>
<proteinExistence type="predicted"/>
<dbReference type="EMBL" id="JACTNG010000017">
    <property type="protein sequence ID" value="MBO1081653.1"/>
    <property type="molecule type" value="Genomic_DNA"/>
</dbReference>
<comment type="caution">
    <text evidence="1">The sequence shown here is derived from an EMBL/GenBank/DDBJ whole genome shotgun (WGS) entry which is preliminary data.</text>
</comment>
<gene>
    <name evidence="1" type="ORF">IAI61_21700</name>
</gene>
<dbReference type="InterPro" id="IPR009444">
    <property type="entry name" value="Conjugal_tfr_TraD_a-type"/>
</dbReference>
<reference evidence="1 2" key="1">
    <citation type="submission" date="2020-09" db="EMBL/GenBank/DDBJ databases">
        <title>Roseomonas.</title>
        <authorList>
            <person name="Zhu W."/>
        </authorList>
    </citation>
    <scope>NUCLEOTIDE SEQUENCE [LARGE SCALE GENOMIC DNA]</scope>
    <source>
        <strain evidence="1 2">573</strain>
    </source>
</reference>
<evidence type="ECO:0000313" key="1">
    <source>
        <dbReference type="EMBL" id="MBO1081653.1"/>
    </source>
</evidence>
<name>A0ABS3KW05_9PROT</name>
<sequence length="116" mass="12661">MRRTRHARLRSSQAIARAGAAAARGDHRDWAAARRERTRQLIELGGLVHKAGLVELVDDDRATLLGALLELAGRLRDGEAYGSVEAAAPEHLCARWRHAGLRAFHAEREAAQADPA</sequence>
<organism evidence="1 2">
    <name type="scientific">Roseomonas haemaphysalidis</name>
    <dbReference type="NCBI Taxonomy" id="2768162"/>
    <lineage>
        <taxon>Bacteria</taxon>
        <taxon>Pseudomonadati</taxon>
        <taxon>Pseudomonadota</taxon>
        <taxon>Alphaproteobacteria</taxon>
        <taxon>Acetobacterales</taxon>
        <taxon>Roseomonadaceae</taxon>
        <taxon>Roseomonas</taxon>
    </lineage>
</organism>
<evidence type="ECO:0000313" key="2">
    <source>
        <dbReference type="Proteomes" id="UP001518989"/>
    </source>
</evidence>
<accession>A0ABS3KW05</accession>
<dbReference type="Proteomes" id="UP001518989">
    <property type="component" value="Unassembled WGS sequence"/>
</dbReference>
<dbReference type="Pfam" id="PF06412">
    <property type="entry name" value="TraD"/>
    <property type="match status" value="1"/>
</dbReference>
<protein>
    <submittedName>
        <fullName evidence="1">Conjugal transfer protein TraD</fullName>
    </submittedName>
</protein>